<evidence type="ECO:0000256" key="5">
    <source>
        <dbReference type="ARBA" id="ARBA00022691"/>
    </source>
</evidence>
<dbReference type="InterPro" id="IPR051537">
    <property type="entry name" value="DNA_Adenine_Mtase"/>
</dbReference>
<dbReference type="InterPro" id="IPR003356">
    <property type="entry name" value="DNA_methylase_A-5"/>
</dbReference>
<evidence type="ECO:0000256" key="2">
    <source>
        <dbReference type="ARBA" id="ARBA00011900"/>
    </source>
</evidence>
<keyword evidence="6" id="KW-0680">Restriction system</keyword>
<keyword evidence="5" id="KW-0949">S-adenosyl-L-methionine</keyword>
<comment type="catalytic activity">
    <reaction evidence="7">
        <text>a 2'-deoxyadenosine in DNA + S-adenosyl-L-methionine = an N(6)-methyl-2'-deoxyadenosine in DNA + S-adenosyl-L-homocysteine + H(+)</text>
        <dbReference type="Rhea" id="RHEA:15197"/>
        <dbReference type="Rhea" id="RHEA-COMP:12418"/>
        <dbReference type="Rhea" id="RHEA-COMP:12419"/>
        <dbReference type="ChEBI" id="CHEBI:15378"/>
        <dbReference type="ChEBI" id="CHEBI:57856"/>
        <dbReference type="ChEBI" id="CHEBI:59789"/>
        <dbReference type="ChEBI" id="CHEBI:90615"/>
        <dbReference type="ChEBI" id="CHEBI:90616"/>
        <dbReference type="EC" id="2.1.1.72"/>
    </reaction>
</comment>
<accession>A0ABT9V3Z7</accession>
<feature type="domain" description="DNA methylase adenine-specific" evidence="8">
    <location>
        <begin position="137"/>
        <end position="453"/>
    </location>
</feature>
<name>A0ABT9V3Z7_9BACL</name>
<evidence type="ECO:0000259" key="9">
    <source>
        <dbReference type="Pfam" id="PF12161"/>
    </source>
</evidence>
<keyword evidence="11" id="KW-1185">Reference proteome</keyword>
<dbReference type="InterPro" id="IPR038333">
    <property type="entry name" value="T1MK-like_N_sf"/>
</dbReference>
<dbReference type="EMBL" id="JAUSTU010000007">
    <property type="protein sequence ID" value="MDQ0155580.1"/>
    <property type="molecule type" value="Genomic_DNA"/>
</dbReference>
<dbReference type="InterPro" id="IPR002052">
    <property type="entry name" value="DNA_methylase_N6_adenine_CS"/>
</dbReference>
<gene>
    <name evidence="10" type="ORF">J2S07_001885</name>
</gene>
<dbReference type="InterPro" id="IPR022749">
    <property type="entry name" value="D12N6_MeTrfase_N"/>
</dbReference>
<dbReference type="SUPFAM" id="SSF53335">
    <property type="entry name" value="S-adenosyl-L-methionine-dependent methyltransferases"/>
    <property type="match status" value="1"/>
</dbReference>
<sequence length="896" mass="101302">MAVKKSELYSLLWEACNKLRGGVEPSRYKDYVLVLLFFKYVSDRYKGQRFAEFTVSEGASFDDLIAAKGKSDVGERVDKIIQKFLEENRLQGSLPDVSFNNPDELGSGKELVDKVSGLIAIFQNPAIDFRSNRASGDDIIGDAYEYFMMKFAQESGKSKGQFYTPSEVSRIIARLIGIGDIRQETGKKWTLHDPAAGSGSLLIRAADEAPMDENGDSIVTIFGQEKYPDTAGLAKMNFILHNKGTGEIKSGNTLANPAYTDDFGGLKKFDFIVMNPPFSDKDWTDGIKPSEDKFKRFDGYGIPPEKNGDYAWFLHVLKALDSNGKAGIILPHGVLFRGNIEETIRKAVLDKRYIKGIVGLPANLFYGTGIPACIIIIDKENADNREGIFMVDASRGFKKDGNKNRLREQDIEKIVQTCINKEEIMGYSRFVTYKEILEENDGNLNVPRYIQKIDDTLPQNISSHLKGGIPEVDIDSIEKLWKVSPKLKQELFTRVDEKHNVYNLATSPNEIETVISEDENIKSQKDTECGELFGAWRNAVKNVLLNINVDTNPKELIRNIGLEILHDFESAQLLDNYDVYDFLLNYWNEKMQDDVYVIKASGYEAGREIEYVYAQKKAKDESGEEIKVDDTSKMKSFEGALISREIIENEYFEKELIVLNKLREKSTLLESEIDEMREEESGDEGLLVNALNEKGDSIPKANLNKRIKELESKKTSPVMSDITKLIELLDEGNTIEMEQIVQDNSELKGYELRNKNGSFGKAKLKAALKEANEKAVMPEIYADEYNALLAYQAKVSEKEESDKAIKEAQKTLDELVLAKYGELSIDEIKHLLFNKKWMARLEGDIVDAIDQVLNELASKVVLIAKRYEHTLGEIEEKTAQSKIKVKSALERMGYIW</sequence>
<evidence type="ECO:0000256" key="7">
    <source>
        <dbReference type="ARBA" id="ARBA00047942"/>
    </source>
</evidence>
<keyword evidence="4 10" id="KW-0808">Transferase</keyword>
<dbReference type="Gene3D" id="1.20.1260.30">
    <property type="match status" value="2"/>
</dbReference>
<evidence type="ECO:0000256" key="6">
    <source>
        <dbReference type="ARBA" id="ARBA00022747"/>
    </source>
</evidence>
<comment type="caution">
    <text evidence="10">The sequence shown here is derived from an EMBL/GenBank/DDBJ whole genome shotgun (WGS) entry which is preliminary data.</text>
</comment>
<dbReference type="Gene3D" id="3.40.50.150">
    <property type="entry name" value="Vaccinia Virus protein VP39"/>
    <property type="match status" value="1"/>
</dbReference>
<dbReference type="Pfam" id="PF02384">
    <property type="entry name" value="N6_Mtase"/>
    <property type="match status" value="1"/>
</dbReference>
<dbReference type="EC" id="2.1.1.72" evidence="2"/>
<dbReference type="Pfam" id="PF12161">
    <property type="entry name" value="HsdM_N"/>
    <property type="match status" value="1"/>
</dbReference>
<dbReference type="InterPro" id="IPR029063">
    <property type="entry name" value="SAM-dependent_MTases_sf"/>
</dbReference>
<proteinExistence type="inferred from homology"/>
<evidence type="ECO:0000256" key="4">
    <source>
        <dbReference type="ARBA" id="ARBA00022679"/>
    </source>
</evidence>
<dbReference type="PROSITE" id="PS00092">
    <property type="entry name" value="N6_MTASE"/>
    <property type="match status" value="1"/>
</dbReference>
<evidence type="ECO:0000256" key="3">
    <source>
        <dbReference type="ARBA" id="ARBA00022603"/>
    </source>
</evidence>
<evidence type="ECO:0000256" key="1">
    <source>
        <dbReference type="ARBA" id="ARBA00006594"/>
    </source>
</evidence>
<dbReference type="GO" id="GO:0009007">
    <property type="term" value="F:site-specific DNA-methyltransferase (adenine-specific) activity"/>
    <property type="evidence" value="ECO:0007669"/>
    <property type="project" value="UniProtKB-EC"/>
</dbReference>
<dbReference type="PANTHER" id="PTHR42933:SF3">
    <property type="entry name" value="TYPE I RESTRICTION ENZYME MJAVIII METHYLASE SUBUNIT"/>
    <property type="match status" value="1"/>
</dbReference>
<protein>
    <recommendedName>
        <fullName evidence="2">site-specific DNA-methyltransferase (adenine-specific)</fullName>
        <ecNumber evidence="2">2.1.1.72</ecNumber>
    </recommendedName>
</protein>
<evidence type="ECO:0000259" key="8">
    <source>
        <dbReference type="Pfam" id="PF02384"/>
    </source>
</evidence>
<comment type="similarity">
    <text evidence="1">Belongs to the N(4)/N(6)-methyltransferase family.</text>
</comment>
<feature type="domain" description="N6 adenine-specific DNA methyltransferase N-terminal" evidence="9">
    <location>
        <begin position="10"/>
        <end position="113"/>
    </location>
</feature>
<dbReference type="Proteomes" id="UP001231362">
    <property type="component" value="Unassembled WGS sequence"/>
</dbReference>
<dbReference type="GO" id="GO:0032259">
    <property type="term" value="P:methylation"/>
    <property type="evidence" value="ECO:0007669"/>
    <property type="project" value="UniProtKB-KW"/>
</dbReference>
<dbReference type="PRINTS" id="PR00507">
    <property type="entry name" value="N12N6MTFRASE"/>
</dbReference>
<dbReference type="PANTHER" id="PTHR42933">
    <property type="entry name" value="SLR6095 PROTEIN"/>
    <property type="match status" value="1"/>
</dbReference>
<evidence type="ECO:0000313" key="10">
    <source>
        <dbReference type="EMBL" id="MDQ0155580.1"/>
    </source>
</evidence>
<evidence type="ECO:0000313" key="11">
    <source>
        <dbReference type="Proteomes" id="UP001231362"/>
    </source>
</evidence>
<reference evidence="10 11" key="1">
    <citation type="submission" date="2023-07" db="EMBL/GenBank/DDBJ databases">
        <title>Genomic Encyclopedia of Type Strains, Phase IV (KMG-IV): sequencing the most valuable type-strain genomes for metagenomic binning, comparative biology and taxonomic classification.</title>
        <authorList>
            <person name="Goeker M."/>
        </authorList>
    </citation>
    <scope>NUCLEOTIDE SEQUENCE [LARGE SCALE GENOMIC DNA]</scope>
    <source>
        <strain evidence="10 11">DSM 23948</strain>
    </source>
</reference>
<dbReference type="RefSeq" id="WP_144515349.1">
    <property type="nucleotide sequence ID" value="NZ_JAUSTU010000007.1"/>
</dbReference>
<keyword evidence="3 10" id="KW-0489">Methyltransferase</keyword>
<organism evidence="10 11">
    <name type="scientific">Anoxybacillus andreesenii</name>
    <dbReference type="NCBI Taxonomy" id="1325932"/>
    <lineage>
        <taxon>Bacteria</taxon>
        <taxon>Bacillati</taxon>
        <taxon>Bacillota</taxon>
        <taxon>Bacilli</taxon>
        <taxon>Bacillales</taxon>
        <taxon>Anoxybacillaceae</taxon>
        <taxon>Anoxybacillus</taxon>
    </lineage>
</organism>